<keyword evidence="10 12" id="KW-0963">Cytoplasm</keyword>
<feature type="active site" description="Nucleophile" evidence="10 11">
    <location>
        <position position="145"/>
    </location>
</feature>
<dbReference type="UniPathway" id="UPA00109">
    <property type="reaction ID" value="UER00184"/>
</dbReference>
<dbReference type="NCBIfam" id="TIGR01546">
    <property type="entry name" value="GAPDH-II_archae"/>
    <property type="match status" value="1"/>
</dbReference>
<dbReference type="Pfam" id="PF01113">
    <property type="entry name" value="DapB_N"/>
    <property type="match status" value="1"/>
</dbReference>
<dbReference type="NCBIfam" id="NF003251">
    <property type="entry name" value="PRK04207.1"/>
    <property type="match status" value="1"/>
</dbReference>
<dbReference type="EMBL" id="AB263777">
    <property type="protein sequence ID" value="BAE96787.1"/>
    <property type="molecule type" value="Genomic_DNA"/>
</dbReference>
<dbReference type="Gene3D" id="3.30.360.10">
    <property type="entry name" value="Dihydrodipicolinate Reductase, domain 2"/>
    <property type="match status" value="1"/>
</dbReference>
<dbReference type="GO" id="GO:0004365">
    <property type="term" value="F:glyceraldehyde-3-phosphate dehydrogenase (NAD+) (phosphorylating) activity"/>
    <property type="evidence" value="ECO:0007669"/>
    <property type="project" value="UniProtKB-UniRule"/>
</dbReference>
<evidence type="ECO:0000256" key="3">
    <source>
        <dbReference type="ARBA" id="ARBA00011881"/>
    </source>
</evidence>
<dbReference type="Pfam" id="PF02800">
    <property type="entry name" value="Gp_dh_C"/>
    <property type="match status" value="1"/>
</dbReference>
<comment type="subcellular location">
    <subcellularLocation>
        <location evidence="10 12">Cytoplasm</location>
    </subcellularLocation>
</comment>
<dbReference type="AlphaFoldDB" id="Q18MT9"/>
<evidence type="ECO:0000256" key="6">
    <source>
        <dbReference type="ARBA" id="ARBA00023027"/>
    </source>
</evidence>
<dbReference type="InterPro" id="IPR020828">
    <property type="entry name" value="GlycerAld_3-P_DH_NAD(P)-bd"/>
</dbReference>
<feature type="binding site" evidence="10">
    <location>
        <begin position="16"/>
        <end position="17"/>
    </location>
    <ligand>
        <name>NAD(+)</name>
        <dbReference type="ChEBI" id="CHEBI:57540"/>
    </ligand>
</feature>
<evidence type="ECO:0000256" key="5">
    <source>
        <dbReference type="ARBA" id="ARBA00023002"/>
    </source>
</evidence>
<name>Q18MT9_AERPX</name>
<evidence type="ECO:0000313" key="14">
    <source>
        <dbReference type="EMBL" id="BAE96787.1"/>
    </source>
</evidence>
<comment type="pathway">
    <text evidence="1 10 12">Carbohydrate degradation; glycolysis; pyruvate from D-glyceraldehyde 3-phosphate: step 1/5.</text>
</comment>
<dbReference type="Gene3D" id="3.40.50.720">
    <property type="entry name" value="NAD(P)-binding Rossmann-like Domain"/>
    <property type="match status" value="1"/>
</dbReference>
<comment type="catalytic activity">
    <reaction evidence="8 10 12">
        <text>D-glyceraldehyde 3-phosphate + phosphate + NADP(+) = (2R)-3-phospho-glyceroyl phosphate + NADPH + H(+)</text>
        <dbReference type="Rhea" id="RHEA:10296"/>
        <dbReference type="ChEBI" id="CHEBI:15378"/>
        <dbReference type="ChEBI" id="CHEBI:43474"/>
        <dbReference type="ChEBI" id="CHEBI:57604"/>
        <dbReference type="ChEBI" id="CHEBI:57783"/>
        <dbReference type="ChEBI" id="CHEBI:58349"/>
        <dbReference type="ChEBI" id="CHEBI:59776"/>
        <dbReference type="EC" id="1.2.1.59"/>
    </reaction>
</comment>
<evidence type="ECO:0000256" key="1">
    <source>
        <dbReference type="ARBA" id="ARBA00004869"/>
    </source>
</evidence>
<keyword evidence="5 10" id="KW-0560">Oxidoreductase</keyword>
<dbReference type="InterPro" id="IPR036291">
    <property type="entry name" value="NAD(P)-bd_dom_sf"/>
</dbReference>
<feature type="binding site" evidence="10">
    <location>
        <position position="306"/>
    </location>
    <ligand>
        <name>NAD(+)</name>
        <dbReference type="ChEBI" id="CHEBI:57540"/>
    </ligand>
</feature>
<dbReference type="GO" id="GO:0008839">
    <property type="term" value="F:4-hydroxy-tetrahydrodipicolinate reductase"/>
    <property type="evidence" value="ECO:0007669"/>
    <property type="project" value="InterPro"/>
</dbReference>
<organism evidence="16">
    <name type="scientific">Aeropyrum pernix</name>
    <dbReference type="NCBI Taxonomy" id="56636"/>
    <lineage>
        <taxon>Archaea</taxon>
        <taxon>Thermoproteota</taxon>
        <taxon>Thermoprotei</taxon>
        <taxon>Desulfurococcales</taxon>
        <taxon>Desulfurococcaceae</taxon>
        <taxon>Aeropyrum</taxon>
    </lineage>
</organism>
<dbReference type="SMART" id="SM00846">
    <property type="entry name" value="Gp_dh_N"/>
    <property type="match status" value="1"/>
</dbReference>
<feature type="binding site" evidence="10">
    <location>
        <position position="173"/>
    </location>
    <ligand>
        <name>NAD(+)</name>
        <dbReference type="ChEBI" id="CHEBI:57540"/>
    </ligand>
</feature>
<evidence type="ECO:0000256" key="8">
    <source>
        <dbReference type="ARBA" id="ARBA00048067"/>
    </source>
</evidence>
<protein>
    <recommendedName>
        <fullName evidence="10 12">Glyceraldehyde-3-phosphate dehydrogenase</fullName>
        <shortName evidence="10">GAPDH</shortName>
        <ecNumber evidence="10 12">1.2.1.59</ecNumber>
    </recommendedName>
    <alternativeName>
        <fullName evidence="10">NAD(P)-dependent glyceraldehyde-3-phosphate dehydrogenase</fullName>
    </alternativeName>
</protein>
<dbReference type="GO" id="GO:0005737">
    <property type="term" value="C:cytoplasm"/>
    <property type="evidence" value="ECO:0007669"/>
    <property type="project" value="UniProtKB-SubCell"/>
</dbReference>
<evidence type="ECO:0000256" key="12">
    <source>
        <dbReference type="RuleBase" id="RU003388"/>
    </source>
</evidence>
<evidence type="ECO:0000256" key="2">
    <source>
        <dbReference type="ARBA" id="ARBA00007406"/>
    </source>
</evidence>
<dbReference type="InterPro" id="IPR020831">
    <property type="entry name" value="GlycerAld/Erythrose_P_DH"/>
</dbReference>
<dbReference type="PIRSF" id="PIRSF000149">
    <property type="entry name" value="GAP_DH"/>
    <property type="match status" value="1"/>
</dbReference>
<evidence type="ECO:0000256" key="11">
    <source>
        <dbReference type="PIRSR" id="PIRSR000149-1"/>
    </source>
</evidence>
<feature type="binding site" evidence="10">
    <location>
        <begin position="144"/>
        <end position="146"/>
    </location>
    <ligand>
        <name>D-glyceraldehyde 3-phosphate</name>
        <dbReference type="ChEBI" id="CHEBI:59776"/>
    </ligand>
</feature>
<evidence type="ECO:0000256" key="7">
    <source>
        <dbReference type="ARBA" id="ARBA00023152"/>
    </source>
</evidence>
<dbReference type="InterPro" id="IPR020830">
    <property type="entry name" value="GlycerAld_3-P_DH_AS"/>
</dbReference>
<evidence type="ECO:0000313" key="15">
    <source>
        <dbReference type="EMBL" id="BAE96791.1"/>
    </source>
</evidence>
<accession>Q18MT9</accession>
<dbReference type="CDD" id="cd02278">
    <property type="entry name" value="GAPDH_II_N"/>
    <property type="match status" value="1"/>
</dbReference>
<reference evidence="16" key="1">
    <citation type="submission" date="2006-06" db="EMBL/GenBank/DDBJ databases">
        <title>Genomic diversity of hyperthermophilic archaeon Aeropyrum pernix isolated from different geographical environment.</title>
        <authorList>
            <person name="Tanaka R."/>
            <person name="Hutami N."/>
            <person name="Creenverk I."/>
            <person name="Vancaniet M."/>
            <person name="Swings J."/>
            <person name="Sako Y."/>
        </authorList>
    </citation>
    <scope>NUCLEOTIDE SEQUENCE</scope>
    <source>
        <strain evidence="16">TA7</strain>
        <strain evidence="14">TB3</strain>
        <strain evidence="15">TB7</strain>
    </source>
</reference>
<feature type="binding site" evidence="10">
    <location>
        <position position="115"/>
    </location>
    <ligand>
        <name>NAD(+)</name>
        <dbReference type="ChEBI" id="CHEBI:57540"/>
    </ligand>
</feature>
<dbReference type="SUPFAM" id="SSF51735">
    <property type="entry name" value="NAD(P)-binding Rossmann-fold domains"/>
    <property type="match status" value="1"/>
</dbReference>
<comment type="catalytic activity">
    <reaction evidence="9 10 12">
        <text>D-glyceraldehyde 3-phosphate + phosphate + NAD(+) = (2R)-3-phospho-glyceroyl phosphate + NADH + H(+)</text>
        <dbReference type="Rhea" id="RHEA:10300"/>
        <dbReference type="ChEBI" id="CHEBI:15378"/>
        <dbReference type="ChEBI" id="CHEBI:43474"/>
        <dbReference type="ChEBI" id="CHEBI:57540"/>
        <dbReference type="ChEBI" id="CHEBI:57604"/>
        <dbReference type="ChEBI" id="CHEBI:57945"/>
        <dbReference type="ChEBI" id="CHEBI:59776"/>
        <dbReference type="EC" id="1.2.1.59"/>
    </reaction>
</comment>
<dbReference type="GO" id="GO:0051287">
    <property type="term" value="F:NAD binding"/>
    <property type="evidence" value="ECO:0007669"/>
    <property type="project" value="UniProtKB-UniRule"/>
</dbReference>
<feature type="binding site" evidence="10">
    <location>
        <begin position="199"/>
        <end position="200"/>
    </location>
    <ligand>
        <name>D-glyceraldehyde 3-phosphate</name>
        <dbReference type="ChEBI" id="CHEBI:59776"/>
    </ligand>
</feature>
<comment type="similarity">
    <text evidence="2 10 12">Belongs to the glyceraldehyde-3-phosphate dehydrogenase family.</text>
</comment>
<dbReference type="EC" id="1.2.1.59" evidence="10 12"/>
<keyword evidence="6 10" id="KW-0520">NAD</keyword>
<evidence type="ECO:0000313" key="16">
    <source>
        <dbReference type="EMBL" id="BAE96803.1"/>
    </source>
</evidence>
<dbReference type="InterPro" id="IPR006436">
    <property type="entry name" value="Glyceraldehyde-3-P_DH_2_arc"/>
</dbReference>
<comment type="subunit">
    <text evidence="3 10 12">Homotetramer.</text>
</comment>
<proteinExistence type="inferred from homology"/>
<keyword evidence="4 10" id="KW-0521">NADP</keyword>
<dbReference type="HAMAP" id="MF_00559">
    <property type="entry name" value="G3P_dehdrog_arch"/>
    <property type="match status" value="1"/>
</dbReference>
<evidence type="ECO:0000256" key="10">
    <source>
        <dbReference type="HAMAP-Rule" id="MF_00559"/>
    </source>
</evidence>
<dbReference type="CDD" id="cd18127">
    <property type="entry name" value="GAPDH_II_C"/>
    <property type="match status" value="1"/>
</dbReference>
<dbReference type="SUPFAM" id="SSF55347">
    <property type="entry name" value="Glyceraldehyde-3-phosphate dehydrogenase-like, C-terminal domain"/>
    <property type="match status" value="1"/>
</dbReference>
<dbReference type="GO" id="GO:0006096">
    <property type="term" value="P:glycolytic process"/>
    <property type="evidence" value="ECO:0007669"/>
    <property type="project" value="UniProtKB-UniRule"/>
</dbReference>
<feature type="domain" description="Glyceraldehyde 3-phosphate dehydrogenase NAD(P) binding" evidence="13">
    <location>
        <begin position="7"/>
        <end position="145"/>
    </location>
</feature>
<evidence type="ECO:0000256" key="9">
    <source>
        <dbReference type="ARBA" id="ARBA00048853"/>
    </source>
</evidence>
<sequence length="346" mass="37529">MSLMSVVKVGVNGFGTIGRRVALAITLQKDLKLVGVVKRTPDYAALYAASRGIPIYTPTAKEAEEFEKRGIKVGGTLRELLARVDVIVDATPEGQGAKNKPLYREAGVKQVYQGGEKPEVAEASFSTLCNYEESKGKGSLRVVSCNTTGLLRLICTLNREFGVESVRAVLVRRGADPKEVKRGPIDSIVLNPPTLPSHHAVDVRTVLPWLDIKTAAVAVPTTFMHMHHVTLKLAKPVERREVLETLASAPRIMLVSSGDTGIKSTSQLVDAARLSRMGYDIPELVVFEESVAVDGREVMLFQAVHQESIVVPENIDAIRAVASSPLTLDETLKATDGSLGLRKTLW</sequence>
<gene>
    <name evidence="16" type="primary">gapA</name>
    <name evidence="10" type="synonym">gap</name>
</gene>
<keyword evidence="7 10" id="KW-0324">Glycolysis</keyword>
<dbReference type="GO" id="GO:0050661">
    <property type="term" value="F:NADP binding"/>
    <property type="evidence" value="ECO:0007669"/>
    <property type="project" value="UniProtKB-UniRule"/>
</dbReference>
<evidence type="ECO:0000256" key="4">
    <source>
        <dbReference type="ARBA" id="ARBA00022857"/>
    </source>
</evidence>
<evidence type="ECO:0000259" key="13">
    <source>
        <dbReference type="SMART" id="SM00846"/>
    </source>
</evidence>
<dbReference type="PROSITE" id="PS00071">
    <property type="entry name" value="GAPDH"/>
    <property type="match status" value="1"/>
</dbReference>
<dbReference type="InterPro" id="IPR020829">
    <property type="entry name" value="GlycerAld_3-P_DH_cat"/>
</dbReference>
<dbReference type="GO" id="GO:0009089">
    <property type="term" value="P:lysine biosynthetic process via diaminopimelate"/>
    <property type="evidence" value="ECO:0007669"/>
    <property type="project" value="InterPro"/>
</dbReference>
<dbReference type="EMBL" id="AB263781">
    <property type="protein sequence ID" value="BAE96791.1"/>
    <property type="molecule type" value="Genomic_DNA"/>
</dbReference>
<dbReference type="EMBL" id="AB263793">
    <property type="protein sequence ID" value="BAE96803.1"/>
    <property type="molecule type" value="Genomic_DNA"/>
</dbReference>
<dbReference type="InterPro" id="IPR000846">
    <property type="entry name" value="DapB_N"/>
</dbReference>